<dbReference type="Proteomes" id="UP000032668">
    <property type="component" value="Unassembled WGS sequence"/>
</dbReference>
<protein>
    <submittedName>
        <fullName evidence="1">Hydrolase alpha/beta</fullName>
    </submittedName>
</protein>
<proteinExistence type="predicted"/>
<gene>
    <name evidence="1" type="ORF">Aam_021_073</name>
</gene>
<dbReference type="Gene3D" id="3.40.50.1820">
    <property type="entry name" value="alpha/beta hydrolase"/>
    <property type="match status" value="1"/>
</dbReference>
<evidence type="ECO:0000313" key="2">
    <source>
        <dbReference type="Proteomes" id="UP000032668"/>
    </source>
</evidence>
<keyword evidence="2" id="KW-1185">Reference proteome</keyword>
<evidence type="ECO:0000313" key="1">
    <source>
        <dbReference type="EMBL" id="GAN79485.1"/>
    </source>
</evidence>
<name>A0A0D6PCJ5_9PROT</name>
<dbReference type="SUPFAM" id="SSF53474">
    <property type="entry name" value="alpha/beta-Hydrolases"/>
    <property type="match status" value="1"/>
</dbReference>
<dbReference type="STRING" id="1120923.SAMN02746095_00572"/>
<dbReference type="GO" id="GO:0016787">
    <property type="term" value="F:hydrolase activity"/>
    <property type="evidence" value="ECO:0007669"/>
    <property type="project" value="UniProtKB-KW"/>
</dbReference>
<dbReference type="AlphaFoldDB" id="A0A0D6PCJ5"/>
<comment type="caution">
    <text evidence="1">The sequence shown here is derived from an EMBL/GenBank/DDBJ whole genome shotgun (WGS) entry which is preliminary data.</text>
</comment>
<reference evidence="1 2" key="1">
    <citation type="submission" date="2012-11" db="EMBL/GenBank/DDBJ databases">
        <title>Whole genome sequence of Acidocella aminolytica 101 = DSM 11237.</title>
        <authorList>
            <person name="Azuma Y."/>
            <person name="Higashiura N."/>
            <person name="Hirakawa H."/>
            <person name="Matsushita K."/>
        </authorList>
    </citation>
    <scope>NUCLEOTIDE SEQUENCE [LARGE SCALE GENOMIC DNA]</scope>
    <source>
        <strain evidence="2">101 / DSM 11237</strain>
    </source>
</reference>
<keyword evidence="1" id="KW-0378">Hydrolase</keyword>
<dbReference type="OrthoDB" id="9804723at2"/>
<organism evidence="1 2">
    <name type="scientific">Acidocella aminolytica 101 = DSM 11237</name>
    <dbReference type="NCBI Taxonomy" id="1120923"/>
    <lineage>
        <taxon>Bacteria</taxon>
        <taxon>Pseudomonadati</taxon>
        <taxon>Pseudomonadota</taxon>
        <taxon>Alphaproteobacteria</taxon>
        <taxon>Acetobacterales</taxon>
        <taxon>Acidocellaceae</taxon>
        <taxon>Acidocella</taxon>
    </lineage>
</organism>
<dbReference type="EMBL" id="BANC01000021">
    <property type="protein sequence ID" value="GAN79485.1"/>
    <property type="molecule type" value="Genomic_DNA"/>
</dbReference>
<dbReference type="InterPro" id="IPR029058">
    <property type="entry name" value="AB_hydrolase_fold"/>
</dbReference>
<sequence>MIAQILASEHPARVLSLTSIMSGTGNPAMPQTAPDIMGLMLRPSPDPASDEACYLSHGIAFARRIADTAYPFDEEDYRTLIMKEIRRGYVPGGFGR</sequence>
<dbReference type="RefSeq" id="WP_052948306.1">
    <property type="nucleotide sequence ID" value="NZ_BANC01000021.1"/>
</dbReference>
<accession>A0A0D6PCJ5</accession>